<comment type="caution">
    <text evidence="1">The sequence shown here is derived from an EMBL/GenBank/DDBJ whole genome shotgun (WGS) entry which is preliminary data.</text>
</comment>
<dbReference type="OrthoDB" id="8954335at2759"/>
<gene>
    <name evidence="1" type="ORF">FCALED_LOCUS998</name>
</gene>
<dbReference type="Gene3D" id="3.40.50.300">
    <property type="entry name" value="P-loop containing nucleotide triphosphate hydrolases"/>
    <property type="match status" value="1"/>
</dbReference>
<evidence type="ECO:0000313" key="1">
    <source>
        <dbReference type="EMBL" id="CAG8447426.1"/>
    </source>
</evidence>
<dbReference type="SUPFAM" id="SSF52540">
    <property type="entry name" value="P-loop containing nucleoside triphosphate hydrolases"/>
    <property type="match status" value="1"/>
</dbReference>
<protein>
    <submittedName>
        <fullName evidence="1">1026_t:CDS:1</fullName>
    </submittedName>
</protein>
<evidence type="ECO:0000313" key="2">
    <source>
        <dbReference type="Proteomes" id="UP000789570"/>
    </source>
</evidence>
<organism evidence="1 2">
    <name type="scientific">Funneliformis caledonium</name>
    <dbReference type="NCBI Taxonomy" id="1117310"/>
    <lineage>
        <taxon>Eukaryota</taxon>
        <taxon>Fungi</taxon>
        <taxon>Fungi incertae sedis</taxon>
        <taxon>Mucoromycota</taxon>
        <taxon>Glomeromycotina</taxon>
        <taxon>Glomeromycetes</taxon>
        <taxon>Glomerales</taxon>
        <taxon>Glomeraceae</taxon>
        <taxon>Funneliformis</taxon>
    </lineage>
</organism>
<dbReference type="EMBL" id="CAJVPQ010000116">
    <property type="protein sequence ID" value="CAG8447426.1"/>
    <property type="molecule type" value="Genomic_DNA"/>
</dbReference>
<name>A0A9N8YUF6_9GLOM</name>
<reference evidence="1" key="1">
    <citation type="submission" date="2021-06" db="EMBL/GenBank/DDBJ databases">
        <authorList>
            <person name="Kallberg Y."/>
            <person name="Tangrot J."/>
            <person name="Rosling A."/>
        </authorList>
    </citation>
    <scope>NUCLEOTIDE SEQUENCE</scope>
    <source>
        <strain evidence="1">UK204</strain>
    </source>
</reference>
<proteinExistence type="predicted"/>
<dbReference type="AlphaFoldDB" id="A0A9N8YUF6"/>
<accession>A0A9N8YUF6</accession>
<dbReference type="InterPro" id="IPR027417">
    <property type="entry name" value="P-loop_NTPase"/>
</dbReference>
<dbReference type="Proteomes" id="UP000789570">
    <property type="component" value="Unassembled WGS sequence"/>
</dbReference>
<keyword evidence="2" id="KW-1185">Reference proteome</keyword>
<sequence length="168" mass="18490">MEPVMKVTLFGVVGNGKSSIGNMLINGDMSGPFPVIDGEVEVRVDGNMMVSSSERYKVIDMSGVDEPNLSDNSREDSQEWVNKNRDVLEGVFGIHPMIGVDFPYHNGQGTREQTREVKFAEAVTILPVLGTAYRLFSAGTYYMVGKPETSKERLPEGSIKGIVKLVWS</sequence>